<dbReference type="RefSeq" id="WP_130855506.1">
    <property type="nucleotide sequence ID" value="NZ_JBHLWO010000002.1"/>
</dbReference>
<evidence type="ECO:0000313" key="2">
    <source>
        <dbReference type="Proteomes" id="UP001589774"/>
    </source>
</evidence>
<keyword evidence="2" id="KW-1185">Reference proteome</keyword>
<gene>
    <name evidence="1" type="ORF">ACFFI0_16220</name>
</gene>
<organism evidence="1 2">
    <name type="scientific">Olivibacter oleidegradans</name>
    <dbReference type="NCBI Taxonomy" id="760123"/>
    <lineage>
        <taxon>Bacteria</taxon>
        <taxon>Pseudomonadati</taxon>
        <taxon>Bacteroidota</taxon>
        <taxon>Sphingobacteriia</taxon>
        <taxon>Sphingobacteriales</taxon>
        <taxon>Sphingobacteriaceae</taxon>
        <taxon>Olivibacter</taxon>
    </lineage>
</organism>
<dbReference type="Proteomes" id="UP001589774">
    <property type="component" value="Unassembled WGS sequence"/>
</dbReference>
<dbReference type="EMBL" id="JBHLWO010000002">
    <property type="protein sequence ID" value="MFC0319870.1"/>
    <property type="molecule type" value="Genomic_DNA"/>
</dbReference>
<accession>A0ABV6HP54</accession>
<reference evidence="1 2" key="1">
    <citation type="submission" date="2024-09" db="EMBL/GenBank/DDBJ databases">
        <authorList>
            <person name="Sun Q."/>
            <person name="Mori K."/>
        </authorList>
    </citation>
    <scope>NUCLEOTIDE SEQUENCE [LARGE SCALE GENOMIC DNA]</scope>
    <source>
        <strain evidence="1 2">CCM 7765</strain>
    </source>
</reference>
<sequence length="255" mass="27902">MARQKSFVKLEGRIGDLTFYKTKDGYQAREKGGVSASRIASDPKFQRTRENNAEFGRANASAKKLRDAFRAFIQLTSDSRMPNRLNSRMMRVLKADAVSDRGERKILDENLGILNRFSFNAAALLSNTLFEKVESVIDRSTGTGGVSLKALDPAVKIAKPAGATHFQFSAALAAVDFSAGEESDYAFDMQESDLWPLNALIEATELSTSLAPASIGELPLFLGFGVSFYQEVNGKHYPLNNGAFNSLSIVKIDTI</sequence>
<proteinExistence type="predicted"/>
<comment type="caution">
    <text evidence="1">The sequence shown here is derived from an EMBL/GenBank/DDBJ whole genome shotgun (WGS) entry which is preliminary data.</text>
</comment>
<evidence type="ECO:0000313" key="1">
    <source>
        <dbReference type="EMBL" id="MFC0319870.1"/>
    </source>
</evidence>
<name>A0ABV6HP54_9SPHI</name>
<protein>
    <submittedName>
        <fullName evidence="1">Uncharacterized protein</fullName>
    </submittedName>
</protein>